<dbReference type="InterPro" id="IPR049092">
    <property type="entry name" value="MIOS_a-sol"/>
</dbReference>
<dbReference type="InterPro" id="IPR015943">
    <property type="entry name" value="WD40/YVTN_repeat-like_dom_sf"/>
</dbReference>
<evidence type="ECO:0000259" key="5">
    <source>
        <dbReference type="Pfam" id="PF17034"/>
    </source>
</evidence>
<dbReference type="PANTHER" id="PTHR16453:SF9">
    <property type="entry name" value="GATOR COMPLEX PROTEIN MIOS"/>
    <property type="match status" value="1"/>
</dbReference>
<feature type="domain" description="GATOR2 complex protein MIO zinc-ribbon like" evidence="5">
    <location>
        <begin position="795"/>
        <end position="921"/>
    </location>
</feature>
<dbReference type="Pfam" id="PF17034">
    <property type="entry name" value="zinc_ribbon_16"/>
    <property type="match status" value="1"/>
</dbReference>
<dbReference type="InterPro" id="IPR037593">
    <property type="entry name" value="MIOS/Sea4"/>
</dbReference>
<evidence type="ECO:0000256" key="4">
    <source>
        <dbReference type="SAM" id="MobiDB-lite"/>
    </source>
</evidence>
<dbReference type="GO" id="GO:1904263">
    <property type="term" value="P:positive regulation of TORC1 signaling"/>
    <property type="evidence" value="ECO:0007669"/>
    <property type="project" value="TreeGrafter"/>
</dbReference>
<gene>
    <name evidence="7" type="ORF">BDZ85DRAFT_232185</name>
</gene>
<dbReference type="Gene3D" id="2.130.10.10">
    <property type="entry name" value="YVTN repeat-like/Quinoprotein amine dehydrogenase"/>
    <property type="match status" value="1"/>
</dbReference>
<dbReference type="InterPro" id="IPR001680">
    <property type="entry name" value="WD40_rpt"/>
</dbReference>
<feature type="compositionally biased region" description="Basic and acidic residues" evidence="4">
    <location>
        <begin position="863"/>
        <end position="876"/>
    </location>
</feature>
<evidence type="ECO:0000313" key="7">
    <source>
        <dbReference type="EMBL" id="KAF2226002.1"/>
    </source>
</evidence>
<evidence type="ECO:0000256" key="1">
    <source>
        <dbReference type="ARBA" id="ARBA00009713"/>
    </source>
</evidence>
<evidence type="ECO:0000259" key="6">
    <source>
        <dbReference type="Pfam" id="PF21719"/>
    </source>
</evidence>
<feature type="region of interest" description="Disordered" evidence="4">
    <location>
        <begin position="847"/>
        <end position="876"/>
    </location>
</feature>
<feature type="domain" description="MIOS-like alpha-solenoid" evidence="6">
    <location>
        <begin position="422"/>
        <end position="655"/>
    </location>
</feature>
<reference evidence="8" key="1">
    <citation type="journal article" date="2020" name="Stud. Mycol.">
        <title>101 Dothideomycetes genomes: A test case for predicting lifestyles and emergence of pathogens.</title>
        <authorList>
            <person name="Haridas S."/>
            <person name="Albert R."/>
            <person name="Binder M."/>
            <person name="Bloem J."/>
            <person name="LaButti K."/>
            <person name="Salamov A."/>
            <person name="Andreopoulos B."/>
            <person name="Baker S."/>
            <person name="Barry K."/>
            <person name="Bills G."/>
            <person name="Bluhm B."/>
            <person name="Cannon C."/>
            <person name="Castanera R."/>
            <person name="Culley D."/>
            <person name="Daum C."/>
            <person name="Ezra D."/>
            <person name="Gonzalez J."/>
            <person name="Henrissat B."/>
            <person name="Kuo A."/>
            <person name="Liang C."/>
            <person name="Lipzen A."/>
            <person name="Lutzoni F."/>
            <person name="Magnuson J."/>
            <person name="Mondo S."/>
            <person name="Nolan M."/>
            <person name="Ohm R."/>
            <person name="Pangilinan J."/>
            <person name="Park H.-J."/>
            <person name="Ramirez L."/>
            <person name="Alfaro M."/>
            <person name="Sun H."/>
            <person name="Tritt A."/>
            <person name="Yoshinaga Y."/>
            <person name="Zwiers L.-H."/>
            <person name="Turgeon B."/>
            <person name="Goodwin S."/>
            <person name="Spatafora J."/>
            <person name="Crous P."/>
            <person name="Grigoriev I."/>
        </authorList>
    </citation>
    <scope>NUCLEOTIDE SEQUENCE [LARGE SCALE GENOMIC DNA]</scope>
    <source>
        <strain evidence="8">CECT 20119</strain>
    </source>
</reference>
<keyword evidence="2" id="KW-0853">WD repeat</keyword>
<dbReference type="Proteomes" id="UP000799538">
    <property type="component" value="Unassembled WGS sequence"/>
</dbReference>
<proteinExistence type="inferred from homology"/>
<keyword evidence="3" id="KW-0677">Repeat</keyword>
<dbReference type="SUPFAM" id="SSF50978">
    <property type="entry name" value="WD40 repeat-like"/>
    <property type="match status" value="1"/>
</dbReference>
<dbReference type="InterPro" id="IPR031488">
    <property type="entry name" value="Zn_ribbon_mio"/>
</dbReference>
<dbReference type="EMBL" id="ML992503">
    <property type="protein sequence ID" value="KAF2226002.1"/>
    <property type="molecule type" value="Genomic_DNA"/>
</dbReference>
<dbReference type="SMART" id="SM00320">
    <property type="entry name" value="WD40"/>
    <property type="match status" value="4"/>
</dbReference>
<keyword evidence="8" id="KW-1185">Reference proteome</keyword>
<sequence length="924" mass="102255">MEAAIRWAPSPSHDAHRYLIVDVAGNSITLNESRSDSTGELQSERIARYDKVPNFTAFDWSKANNSLLALGLSSGESSLVKIDTEQRSIQPVLTFPRGTQRKCNSISFNPDKLLAVGLDRVRNDHCLNIYDVGGGKEPYSKLCIGEAVSSVRFFPSRPQEIVAAVARQTLRLYDLRDPSFGTGSTGSSVYTRQVNNIAIDPLDDNYFASGGSTGDPTVSIWDRRWLAKSNMAIGDGAGSPSVLDLRPAIDNSQTSTIWSIRFSGLRRGRFAVMGSSGAIRLYDLSTHSMTVRPRVPPSANYYGGNAWNGPQYVSHTHDIQYPFYDKVHGHDESTRFIAFDWITHGPAEGQSLMALRLTREVNTLKAPNPQFVKITARDEMALAQNGLKRTQSWIQGGPPHMISPLLKTHEFPDALALINIHKRRCMEGYRLDCARNRQIVKDDPDLERMWGVINRLESLSAKGGMTSETMDLSFYGVQGVWIGDLGESKNRLLPGKTFSTAAFNAGLEYIGSLHGLTLLDNLDKKTYWKRMLCLELCGWCFSAQAVESKCGTLLEQRSFYRAVALAVYQGHPDLALNMLRNLTRRNLISDTGVGALLAAKELNDQQREMCSWMEEDATDPYLKSILRYIGSNDWKSVTEMSTLILSDRVSVALRYLDNESLSEFISSTSQTCINQGLLPGVLLTGLTETAIPLFQAYLARSSDIQTCVLATAFTNPLYVSDIRWSLWKETYFDLLQSWRLFIERTKFSVEHARLAVKKDGTKLIPAQPRQISLRCVHCNGSLARSTTTDSHPKAKMSFDSPVSGIKSNTGVTAQKVANASGTTCPRCGRHLPRCAVCMQWLGTPEMTSARGQKGRGGSLRSDSLSDSKEGKKGEGKNMDAALGRFVTFCASCNHGLHANHAKQWFAKHGMCPVPDCGCLCGVRR</sequence>
<dbReference type="InterPro" id="IPR036322">
    <property type="entry name" value="WD40_repeat_dom_sf"/>
</dbReference>
<comment type="similarity">
    <text evidence="1">Belongs to the WD repeat mio family.</text>
</comment>
<dbReference type="PANTHER" id="PTHR16453">
    <property type="entry name" value="WD40 DOMAIN-CONTAINING PROTEIN MIO FAMILY MEMBER"/>
    <property type="match status" value="1"/>
</dbReference>
<protein>
    <submittedName>
        <fullName evidence="7">WD40-repeat-containing domain protein</fullName>
    </submittedName>
</protein>
<evidence type="ECO:0000313" key="8">
    <source>
        <dbReference type="Proteomes" id="UP000799538"/>
    </source>
</evidence>
<evidence type="ECO:0000256" key="2">
    <source>
        <dbReference type="ARBA" id="ARBA00022574"/>
    </source>
</evidence>
<name>A0A6A6GJU1_9PEZI</name>
<evidence type="ECO:0000256" key="3">
    <source>
        <dbReference type="ARBA" id="ARBA00022737"/>
    </source>
</evidence>
<accession>A0A6A6GJU1</accession>
<organism evidence="7 8">
    <name type="scientific">Elsinoe ampelina</name>
    <dbReference type="NCBI Taxonomy" id="302913"/>
    <lineage>
        <taxon>Eukaryota</taxon>
        <taxon>Fungi</taxon>
        <taxon>Dikarya</taxon>
        <taxon>Ascomycota</taxon>
        <taxon>Pezizomycotina</taxon>
        <taxon>Dothideomycetes</taxon>
        <taxon>Dothideomycetidae</taxon>
        <taxon>Myriangiales</taxon>
        <taxon>Elsinoaceae</taxon>
        <taxon>Elsinoe</taxon>
    </lineage>
</organism>
<dbReference type="Pfam" id="PF21719">
    <property type="entry name" value="MIOS_a-sol"/>
    <property type="match status" value="1"/>
</dbReference>
<dbReference type="OrthoDB" id="341486at2759"/>
<dbReference type="GO" id="GO:0005737">
    <property type="term" value="C:cytoplasm"/>
    <property type="evidence" value="ECO:0007669"/>
    <property type="project" value="TreeGrafter"/>
</dbReference>
<dbReference type="AlphaFoldDB" id="A0A6A6GJU1"/>